<evidence type="ECO:0000313" key="2">
    <source>
        <dbReference type="Proteomes" id="UP000267821"/>
    </source>
</evidence>
<protein>
    <submittedName>
        <fullName evidence="1">Uncharacterized protein</fullName>
    </submittedName>
</protein>
<reference evidence="1 2" key="1">
    <citation type="journal article" date="2018" name="Nat. Ecol. Evol.">
        <title>Pezizomycetes genomes reveal the molecular basis of ectomycorrhizal truffle lifestyle.</title>
        <authorList>
            <person name="Murat C."/>
            <person name="Payen T."/>
            <person name="Noel B."/>
            <person name="Kuo A."/>
            <person name="Morin E."/>
            <person name="Chen J."/>
            <person name="Kohler A."/>
            <person name="Krizsan K."/>
            <person name="Balestrini R."/>
            <person name="Da Silva C."/>
            <person name="Montanini B."/>
            <person name="Hainaut M."/>
            <person name="Levati E."/>
            <person name="Barry K.W."/>
            <person name="Belfiori B."/>
            <person name="Cichocki N."/>
            <person name="Clum A."/>
            <person name="Dockter R.B."/>
            <person name="Fauchery L."/>
            <person name="Guy J."/>
            <person name="Iotti M."/>
            <person name="Le Tacon F."/>
            <person name="Lindquist E.A."/>
            <person name="Lipzen A."/>
            <person name="Malagnac F."/>
            <person name="Mello A."/>
            <person name="Molinier V."/>
            <person name="Miyauchi S."/>
            <person name="Poulain J."/>
            <person name="Riccioni C."/>
            <person name="Rubini A."/>
            <person name="Sitrit Y."/>
            <person name="Splivallo R."/>
            <person name="Traeger S."/>
            <person name="Wang M."/>
            <person name="Zifcakova L."/>
            <person name="Wipf D."/>
            <person name="Zambonelli A."/>
            <person name="Paolocci F."/>
            <person name="Nowrousian M."/>
            <person name="Ottonello S."/>
            <person name="Baldrian P."/>
            <person name="Spatafora J.W."/>
            <person name="Henrissat B."/>
            <person name="Nagy L.G."/>
            <person name="Aury J.M."/>
            <person name="Wincker P."/>
            <person name="Grigoriev I.V."/>
            <person name="Bonfante P."/>
            <person name="Martin F.M."/>
        </authorList>
    </citation>
    <scope>NUCLEOTIDE SEQUENCE [LARGE SCALE GENOMIC DNA]</scope>
    <source>
        <strain evidence="1 2">ATCC MYA-4762</strain>
    </source>
</reference>
<keyword evidence="2" id="KW-1185">Reference proteome</keyword>
<accession>A0A3N4L6C9</accession>
<dbReference type="AlphaFoldDB" id="A0A3N4L6C9"/>
<gene>
    <name evidence="1" type="ORF">L211DRAFT_854129</name>
</gene>
<sequence>MAPPPKGILFGPVQDWGKGSSKVLLEFDGEDGVKKIRQYILEDVTKWHLVPEFLEKGNKALGQVISNSRHLEKEWEGNISWEHHVSQLEKENREEEEVIKVVDGPSVERAIEILNRGIVIQDGSVNRLLEGFNFEHS</sequence>
<dbReference type="OrthoDB" id="5398142at2759"/>
<name>A0A3N4L6C9_9PEZI</name>
<dbReference type="InParanoid" id="A0A3N4L6C9"/>
<dbReference type="EMBL" id="ML121629">
    <property type="protein sequence ID" value="RPB18454.1"/>
    <property type="molecule type" value="Genomic_DNA"/>
</dbReference>
<dbReference type="Proteomes" id="UP000267821">
    <property type="component" value="Unassembled WGS sequence"/>
</dbReference>
<proteinExistence type="predicted"/>
<organism evidence="1 2">
    <name type="scientific">Terfezia boudieri ATCC MYA-4762</name>
    <dbReference type="NCBI Taxonomy" id="1051890"/>
    <lineage>
        <taxon>Eukaryota</taxon>
        <taxon>Fungi</taxon>
        <taxon>Dikarya</taxon>
        <taxon>Ascomycota</taxon>
        <taxon>Pezizomycotina</taxon>
        <taxon>Pezizomycetes</taxon>
        <taxon>Pezizales</taxon>
        <taxon>Pezizaceae</taxon>
        <taxon>Terfezia</taxon>
    </lineage>
</organism>
<evidence type="ECO:0000313" key="1">
    <source>
        <dbReference type="EMBL" id="RPB18454.1"/>
    </source>
</evidence>